<dbReference type="AlphaFoldDB" id="A0A0L9TLF1"/>
<dbReference type="PANTHER" id="PTHR33018:SF34">
    <property type="entry name" value="OS02G0472350 PROTEIN"/>
    <property type="match status" value="1"/>
</dbReference>
<evidence type="ECO:0000313" key="2">
    <source>
        <dbReference type="EMBL" id="KOM31380.1"/>
    </source>
</evidence>
<dbReference type="PANTHER" id="PTHR33018">
    <property type="entry name" value="OS10G0338966 PROTEIN-RELATED"/>
    <property type="match status" value="1"/>
</dbReference>
<dbReference type="Gramene" id="KOM31380">
    <property type="protein sequence ID" value="KOM31380"/>
    <property type="gene ID" value="LR48_Vigan01g093500"/>
</dbReference>
<dbReference type="Proteomes" id="UP000053144">
    <property type="component" value="Chromosome 1"/>
</dbReference>
<accession>A0A0L9TLF1</accession>
<dbReference type="OMA" id="CSHEAMQ"/>
<organism evidence="2 3">
    <name type="scientific">Phaseolus angularis</name>
    <name type="common">Azuki bean</name>
    <name type="synonym">Vigna angularis</name>
    <dbReference type="NCBI Taxonomy" id="3914"/>
    <lineage>
        <taxon>Eukaryota</taxon>
        <taxon>Viridiplantae</taxon>
        <taxon>Streptophyta</taxon>
        <taxon>Embryophyta</taxon>
        <taxon>Tracheophyta</taxon>
        <taxon>Spermatophyta</taxon>
        <taxon>Magnoliopsida</taxon>
        <taxon>eudicotyledons</taxon>
        <taxon>Gunneridae</taxon>
        <taxon>Pentapetalae</taxon>
        <taxon>rosids</taxon>
        <taxon>fabids</taxon>
        <taxon>Fabales</taxon>
        <taxon>Fabaceae</taxon>
        <taxon>Papilionoideae</taxon>
        <taxon>50 kb inversion clade</taxon>
        <taxon>NPAAA clade</taxon>
        <taxon>indigoferoid/millettioid clade</taxon>
        <taxon>Phaseoleae</taxon>
        <taxon>Vigna</taxon>
    </lineage>
</organism>
<evidence type="ECO:0000313" key="3">
    <source>
        <dbReference type="Proteomes" id="UP000053144"/>
    </source>
</evidence>
<dbReference type="EMBL" id="CM003371">
    <property type="protein sequence ID" value="KOM31380.1"/>
    <property type="molecule type" value="Genomic_DNA"/>
</dbReference>
<dbReference type="Pfam" id="PF26133">
    <property type="entry name" value="DUF8039"/>
    <property type="match status" value="1"/>
</dbReference>
<gene>
    <name evidence="2" type="ORF">LR48_Vigan01g093500</name>
</gene>
<reference evidence="3" key="1">
    <citation type="journal article" date="2015" name="Proc. Natl. Acad. Sci. U.S.A.">
        <title>Genome sequencing of adzuki bean (Vigna angularis) provides insight into high starch and low fat accumulation and domestication.</title>
        <authorList>
            <person name="Yang K."/>
            <person name="Tian Z."/>
            <person name="Chen C."/>
            <person name="Luo L."/>
            <person name="Zhao B."/>
            <person name="Wang Z."/>
            <person name="Yu L."/>
            <person name="Li Y."/>
            <person name="Sun Y."/>
            <person name="Li W."/>
            <person name="Chen Y."/>
            <person name="Li Y."/>
            <person name="Zhang Y."/>
            <person name="Ai D."/>
            <person name="Zhao J."/>
            <person name="Shang C."/>
            <person name="Ma Y."/>
            <person name="Wu B."/>
            <person name="Wang M."/>
            <person name="Gao L."/>
            <person name="Sun D."/>
            <person name="Zhang P."/>
            <person name="Guo F."/>
            <person name="Wang W."/>
            <person name="Li Y."/>
            <person name="Wang J."/>
            <person name="Varshney R.K."/>
            <person name="Wang J."/>
            <person name="Ling H.Q."/>
            <person name="Wan P."/>
        </authorList>
    </citation>
    <scope>NUCLEOTIDE SEQUENCE</scope>
    <source>
        <strain evidence="3">cv. Jingnong 6</strain>
    </source>
</reference>
<sequence length="270" mass="31182">MTLPMTSTQFVVITMKGSGRKQYLNRYVDLRLRIRTDQTQGTFAGQGRDDILTTTIEKPEHPGRVRGVPRAIGLRDYFVPTQKNTQTTSQDVLRQMDLQWEERLNQSMRSMEQRFIEQLQEQKEIQRDIFLFLEEIQKEIQRSLEEKLHSMTQDTMGFPTEALTAPRVSTRRSCFPVEPTEYNGQTIHSVPILPQHVRVTIDEVRDPQAQVPVPTPEIHFVGEAIGSFIAWTRALIMSHIAIPQKQSMHEPIINEDDEMAEAEDDPLSKL</sequence>
<evidence type="ECO:0000259" key="1">
    <source>
        <dbReference type="Pfam" id="PF26133"/>
    </source>
</evidence>
<dbReference type="InterPro" id="IPR058352">
    <property type="entry name" value="DUF8039"/>
</dbReference>
<name>A0A0L9TLF1_PHAAN</name>
<protein>
    <recommendedName>
        <fullName evidence="1">DUF8039 domain-containing protein</fullName>
    </recommendedName>
</protein>
<feature type="domain" description="DUF8039" evidence="1">
    <location>
        <begin position="183"/>
        <end position="237"/>
    </location>
</feature>
<proteinExistence type="predicted"/>